<evidence type="ECO:0000313" key="5">
    <source>
        <dbReference type="Proteomes" id="UP000825434"/>
    </source>
</evidence>
<keyword evidence="1" id="KW-0863">Zinc-finger</keyword>
<evidence type="ECO:0000313" key="4">
    <source>
        <dbReference type="EMBL" id="QWU88178.1"/>
    </source>
</evidence>
<feature type="compositionally biased region" description="Pro residues" evidence="2">
    <location>
        <begin position="206"/>
        <end position="226"/>
    </location>
</feature>
<accession>A0ABX8I6R3</accession>
<dbReference type="PROSITE" id="PS00028">
    <property type="entry name" value="ZINC_FINGER_C2H2_1"/>
    <property type="match status" value="1"/>
</dbReference>
<feature type="compositionally biased region" description="Polar residues" evidence="2">
    <location>
        <begin position="1"/>
        <end position="11"/>
    </location>
</feature>
<sequence length="280" mass="31191">MTSIMTHSPSPKASIPSILNKPESSPPVLPLPSLHNQPNNQHDRLPGPHTLQPMHPAYHYVLPQQVPRGASMPEMPVPQEFAYYQAPQAQGYMVPAPVVPMSAPVPYPVYPVTQHSHPQHPQHPHAQHQHQHPQAQHPNPPPQKHRRFRRRYYQIVRKYKCTYPGCTKRYGSLNHLNTHIVTKKHGSRKSKADFKDVDLDEKEKTPTPPETAPSAPSAPEPAPEPAPQGSLPTPPVCSSTVSENTDKKEEPESKTLPRISDILDGPVKLPSLPSVVGYQK</sequence>
<proteinExistence type="predicted"/>
<dbReference type="PROSITE" id="PS50157">
    <property type="entry name" value="ZINC_FINGER_C2H2_2"/>
    <property type="match status" value="1"/>
</dbReference>
<evidence type="ECO:0000256" key="1">
    <source>
        <dbReference type="PROSITE-ProRule" id="PRU00042"/>
    </source>
</evidence>
<feature type="region of interest" description="Disordered" evidence="2">
    <location>
        <begin position="182"/>
        <end position="280"/>
    </location>
</feature>
<organism evidence="4 5">
    <name type="scientific">Candidozyma haemuli</name>
    <dbReference type="NCBI Taxonomy" id="45357"/>
    <lineage>
        <taxon>Eukaryota</taxon>
        <taxon>Fungi</taxon>
        <taxon>Dikarya</taxon>
        <taxon>Ascomycota</taxon>
        <taxon>Saccharomycotina</taxon>
        <taxon>Pichiomycetes</taxon>
        <taxon>Metschnikowiaceae</taxon>
        <taxon>Candidozyma</taxon>
    </lineage>
</organism>
<feature type="region of interest" description="Disordered" evidence="2">
    <location>
        <begin position="1"/>
        <end position="54"/>
    </location>
</feature>
<feature type="compositionally biased region" description="Basic residues" evidence="2">
    <location>
        <begin position="117"/>
        <end position="131"/>
    </location>
</feature>
<dbReference type="InterPro" id="IPR013087">
    <property type="entry name" value="Znf_C2H2_type"/>
</dbReference>
<feature type="compositionally biased region" description="Basic and acidic residues" evidence="2">
    <location>
        <begin position="190"/>
        <end position="205"/>
    </location>
</feature>
<reference evidence="4 5" key="1">
    <citation type="submission" date="2021-06" db="EMBL/GenBank/DDBJ databases">
        <title>Candida outbreak in Lebanon.</title>
        <authorList>
            <person name="Finianos M."/>
        </authorList>
    </citation>
    <scope>NUCLEOTIDE SEQUENCE [LARGE SCALE GENOMIC DNA]</scope>
    <source>
        <strain evidence="4">CA3LBN</strain>
    </source>
</reference>
<feature type="domain" description="C2H2-type" evidence="3">
    <location>
        <begin position="159"/>
        <end position="190"/>
    </location>
</feature>
<dbReference type="EMBL" id="CP076662">
    <property type="protein sequence ID" value="QWU88178.1"/>
    <property type="molecule type" value="Genomic_DNA"/>
</dbReference>
<protein>
    <recommendedName>
        <fullName evidence="3">C2H2-type domain-containing protein</fullName>
    </recommendedName>
</protein>
<dbReference type="Proteomes" id="UP000825434">
    <property type="component" value="Chromosome 2"/>
</dbReference>
<keyword evidence="5" id="KW-1185">Reference proteome</keyword>
<feature type="region of interest" description="Disordered" evidence="2">
    <location>
        <begin position="112"/>
        <end position="146"/>
    </location>
</feature>
<keyword evidence="1" id="KW-0479">Metal-binding</keyword>
<feature type="compositionally biased region" description="Basic and acidic residues" evidence="2">
    <location>
        <begin position="244"/>
        <end position="255"/>
    </location>
</feature>
<gene>
    <name evidence="4" type="ORF">CA3LBN_002443</name>
</gene>
<name>A0ABX8I6R3_9ASCO</name>
<keyword evidence="1" id="KW-0862">Zinc</keyword>
<dbReference type="Gene3D" id="3.30.160.60">
    <property type="entry name" value="Classic Zinc Finger"/>
    <property type="match status" value="1"/>
</dbReference>
<evidence type="ECO:0000259" key="3">
    <source>
        <dbReference type="PROSITE" id="PS50157"/>
    </source>
</evidence>
<evidence type="ECO:0000256" key="2">
    <source>
        <dbReference type="SAM" id="MobiDB-lite"/>
    </source>
</evidence>